<protein>
    <submittedName>
        <fullName evidence="10">LPS export ABC transporter permease LptG</fullName>
    </submittedName>
</protein>
<feature type="transmembrane region" description="Helical" evidence="9">
    <location>
        <begin position="330"/>
        <end position="352"/>
    </location>
</feature>
<evidence type="ECO:0000256" key="4">
    <source>
        <dbReference type="ARBA" id="ARBA00022475"/>
    </source>
</evidence>
<evidence type="ECO:0000256" key="6">
    <source>
        <dbReference type="ARBA" id="ARBA00022989"/>
    </source>
</evidence>
<keyword evidence="4" id="KW-1003">Cell membrane</keyword>
<evidence type="ECO:0000256" key="8">
    <source>
        <dbReference type="ARBA" id="ARBA00026081"/>
    </source>
</evidence>
<dbReference type="GeneID" id="4488024"/>
<dbReference type="InterPro" id="IPR030923">
    <property type="entry name" value="LptG"/>
</dbReference>
<feature type="transmembrane region" description="Helical" evidence="9">
    <location>
        <begin position="98"/>
        <end position="119"/>
    </location>
</feature>
<keyword evidence="7 9" id="KW-0472">Membrane</keyword>
<reference evidence="10" key="2">
    <citation type="submission" date="2020-01" db="EMBL/GenBank/DDBJ databases">
        <authorList>
            <consortium name="NCBI Pathogen Detection Project"/>
        </authorList>
    </citation>
    <scope>NUCLEOTIDE SEQUENCE</scope>
    <source>
        <strain evidence="10">OLC2673_Aeromonas</strain>
    </source>
</reference>
<dbReference type="OMA" id="QDTQRYE"/>
<feature type="transmembrane region" description="Helical" evidence="9">
    <location>
        <begin position="275"/>
        <end position="294"/>
    </location>
</feature>
<organism evidence="10 12">
    <name type="scientific">Aeromonas hydrophila</name>
    <dbReference type="NCBI Taxonomy" id="644"/>
    <lineage>
        <taxon>Bacteria</taxon>
        <taxon>Pseudomonadati</taxon>
        <taxon>Pseudomonadota</taxon>
        <taxon>Gammaproteobacteria</taxon>
        <taxon>Aeromonadales</taxon>
        <taxon>Aeromonadaceae</taxon>
        <taxon>Aeromonas</taxon>
    </lineage>
</organism>
<feature type="transmembrane region" description="Helical" evidence="9">
    <location>
        <begin position="51"/>
        <end position="78"/>
    </location>
</feature>
<keyword evidence="5 9" id="KW-0812">Transmembrane</keyword>
<dbReference type="GO" id="GO:0015920">
    <property type="term" value="P:lipopolysaccharide transport"/>
    <property type="evidence" value="ECO:0007669"/>
    <property type="project" value="TreeGrafter"/>
</dbReference>
<evidence type="ECO:0000256" key="2">
    <source>
        <dbReference type="ARBA" id="ARBA00004651"/>
    </source>
</evidence>
<dbReference type="KEGG" id="aaj:BOQ57_19325"/>
<evidence type="ECO:0000256" key="7">
    <source>
        <dbReference type="ARBA" id="ARBA00023136"/>
    </source>
</evidence>
<dbReference type="EMBL" id="CP118942">
    <property type="protein sequence ID" value="WEE26730.1"/>
    <property type="molecule type" value="Genomic_DNA"/>
</dbReference>
<dbReference type="Proteomes" id="UP001214666">
    <property type="component" value="Chromosome"/>
</dbReference>
<evidence type="ECO:0000313" key="10">
    <source>
        <dbReference type="EMBL" id="HAT6342695.1"/>
    </source>
</evidence>
<dbReference type="RefSeq" id="WP_011707420.1">
    <property type="nucleotide sequence ID" value="NZ_AP019193.1"/>
</dbReference>
<dbReference type="GO" id="GO:0043190">
    <property type="term" value="C:ATP-binding cassette (ABC) transporter complex"/>
    <property type="evidence" value="ECO:0007669"/>
    <property type="project" value="InterPro"/>
</dbReference>
<feature type="transmembrane region" description="Helical" evidence="9">
    <location>
        <begin position="12"/>
        <end position="31"/>
    </location>
</feature>
<reference evidence="10" key="1">
    <citation type="journal article" date="2018" name="Genome Biol.">
        <title>SKESA: strategic k-mer extension for scrupulous assemblies.</title>
        <authorList>
            <person name="Souvorov A."/>
            <person name="Agarwala R."/>
            <person name="Lipman D.J."/>
        </authorList>
    </citation>
    <scope>NUCLEOTIDE SEQUENCE</scope>
    <source>
        <strain evidence="10">OLC2673_Aeromonas</strain>
    </source>
</reference>
<comment type="function">
    <text evidence="1">Part of the ABC transporter complex LptBFG involved in the translocation of lipopolysaccharide (LPS) from the inner membrane to the outer membrane.</text>
</comment>
<dbReference type="AlphaFoldDB" id="A0A0A6XAU9"/>
<evidence type="ECO:0000313" key="12">
    <source>
        <dbReference type="Proteomes" id="UP000859505"/>
    </source>
</evidence>
<proteinExistence type="inferred from homology"/>
<dbReference type="KEGG" id="ahi:VU14_03205"/>
<name>A0A0A6XAU9_AERHY</name>
<dbReference type="KEGG" id="ahh:RY45_19145"/>
<comment type="subunit">
    <text evidence="8">Component of the lipopolysaccharide transport and assembly complex. The LptBFG transporter is composed of two ATP-binding proteins (LptB) and two transmembrane proteins (LptF and LptG).</text>
</comment>
<dbReference type="PANTHER" id="PTHR33529:SF2">
    <property type="entry name" value="LIPOPOLYSACCHARIDE EXPORT SYSTEM PERMEASE PROTEIN LPTG"/>
    <property type="match status" value="1"/>
</dbReference>
<evidence type="ECO:0000256" key="1">
    <source>
        <dbReference type="ARBA" id="ARBA00002265"/>
    </source>
</evidence>
<evidence type="ECO:0000313" key="11">
    <source>
        <dbReference type="EMBL" id="WEE26730.1"/>
    </source>
</evidence>
<accession>A0A0A6XAU9</accession>
<dbReference type="GO" id="GO:0055085">
    <property type="term" value="P:transmembrane transport"/>
    <property type="evidence" value="ECO:0007669"/>
    <property type="project" value="InterPro"/>
</dbReference>
<dbReference type="EMBL" id="DACTUL010000002">
    <property type="protein sequence ID" value="HAT6342695.1"/>
    <property type="molecule type" value="Genomic_DNA"/>
</dbReference>
<dbReference type="Pfam" id="PF03739">
    <property type="entry name" value="LptF_LptG"/>
    <property type="match status" value="1"/>
</dbReference>
<reference evidence="11" key="3">
    <citation type="submission" date="2023-02" db="EMBL/GenBank/DDBJ databases">
        <title>The sequence of Aeromonas hydrophila K533.</title>
        <authorList>
            <person name="Luo X."/>
        </authorList>
    </citation>
    <scope>NUCLEOTIDE SEQUENCE</scope>
    <source>
        <strain evidence="11">K533</strain>
    </source>
</reference>
<evidence type="ECO:0000256" key="5">
    <source>
        <dbReference type="ARBA" id="ARBA00022692"/>
    </source>
</evidence>
<comment type="similarity">
    <text evidence="3">Belongs to the LptF/LptG family.</text>
</comment>
<gene>
    <name evidence="10" type="primary">lptG</name>
    <name evidence="10" type="ORF">JAJ28_000355</name>
    <name evidence="11" type="ORF">PY771_24690</name>
</gene>
<dbReference type="NCBIfam" id="TIGR04408">
    <property type="entry name" value="LptG_lptG"/>
    <property type="match status" value="1"/>
</dbReference>
<dbReference type="PANTHER" id="PTHR33529">
    <property type="entry name" value="SLR0882 PROTEIN-RELATED"/>
    <property type="match status" value="1"/>
</dbReference>
<dbReference type="Proteomes" id="UP000859505">
    <property type="component" value="Unassembled WGS sequence"/>
</dbReference>
<keyword evidence="6 9" id="KW-1133">Transmembrane helix</keyword>
<sequence>MFGILDRYIGRVIFMSVLLCELTLVGLAALIKYVEQLKSVGEGNYDMLSALYYVLLSMPKEAVLFFPLAALLGGLIGLGQLATSSELVVMQAAGRSKISIVMAALKTAIPLMILVGLMGEYVAPIAKRMADDIKAGALSEGRLTVSAYGVWARDGNNFVNINGVRNDGALTGITLYRFTPERKLIDILQAQEGVFEQHHWLLKQVQVTRFDDPRQIMSETQPQMEWSSELTPKQLGVVSIDPENLPVAGLLDYIGYLDANKQDAGRYKLEMWRKLLSPLSVVAMILLASSFIFGPLRSVSMGARMLMGIMTGFAVYVSDRVFGPISLVYAVPPILAAIAPSLLFGGISFYILSRKQ</sequence>
<dbReference type="InterPro" id="IPR005495">
    <property type="entry name" value="LptG/LptF_permease"/>
</dbReference>
<evidence type="ECO:0000256" key="3">
    <source>
        <dbReference type="ARBA" id="ARBA00007725"/>
    </source>
</evidence>
<evidence type="ECO:0000256" key="9">
    <source>
        <dbReference type="SAM" id="Phobius"/>
    </source>
</evidence>
<comment type="subcellular location">
    <subcellularLocation>
        <location evidence="2">Cell membrane</location>
        <topology evidence="2">Multi-pass membrane protein</topology>
    </subcellularLocation>
</comment>